<keyword evidence="2" id="KW-1185">Reference proteome</keyword>
<protein>
    <recommendedName>
        <fullName evidence="3">Endonuclease/exonuclease/phosphatase domain-containing protein</fullName>
    </recommendedName>
</protein>
<comment type="caution">
    <text evidence="1">The sequence shown here is derived from an EMBL/GenBank/DDBJ whole genome shotgun (WGS) entry which is preliminary data.</text>
</comment>
<dbReference type="EMBL" id="BLXT01001848">
    <property type="protein sequence ID" value="GFN88461.1"/>
    <property type="molecule type" value="Genomic_DNA"/>
</dbReference>
<dbReference type="AlphaFoldDB" id="A0AAV3Z1U1"/>
<dbReference type="InterPro" id="IPR036691">
    <property type="entry name" value="Endo/exonu/phosph_ase_sf"/>
</dbReference>
<name>A0AAV3Z1U1_9GAST</name>
<accession>A0AAV3Z1U1</accession>
<proteinExistence type="predicted"/>
<dbReference type="SUPFAM" id="SSF56219">
    <property type="entry name" value="DNase I-like"/>
    <property type="match status" value="1"/>
</dbReference>
<gene>
    <name evidence="1" type="ORF">PoB_001496700</name>
</gene>
<dbReference type="Gene3D" id="3.60.10.10">
    <property type="entry name" value="Endonuclease/exonuclease/phosphatase"/>
    <property type="match status" value="1"/>
</dbReference>
<evidence type="ECO:0000313" key="1">
    <source>
        <dbReference type="EMBL" id="GFN88461.1"/>
    </source>
</evidence>
<organism evidence="1 2">
    <name type="scientific">Plakobranchus ocellatus</name>
    <dbReference type="NCBI Taxonomy" id="259542"/>
    <lineage>
        <taxon>Eukaryota</taxon>
        <taxon>Metazoa</taxon>
        <taxon>Spiralia</taxon>
        <taxon>Lophotrochozoa</taxon>
        <taxon>Mollusca</taxon>
        <taxon>Gastropoda</taxon>
        <taxon>Heterobranchia</taxon>
        <taxon>Euthyneura</taxon>
        <taxon>Panpulmonata</taxon>
        <taxon>Sacoglossa</taxon>
        <taxon>Placobranchoidea</taxon>
        <taxon>Plakobranchidae</taxon>
        <taxon>Plakobranchus</taxon>
    </lineage>
</organism>
<evidence type="ECO:0000313" key="2">
    <source>
        <dbReference type="Proteomes" id="UP000735302"/>
    </source>
</evidence>
<sequence length="105" mass="11719">MDTVVQWNIRGFRSNYEELKPLLNRSQSAVVALQECRLDKGRSPPRGYTLLLPQGRPSSYETEHVSQKFSATGLYAAVATISLEKTNRLLSIPASQYPSFETLSG</sequence>
<reference evidence="1 2" key="1">
    <citation type="journal article" date="2021" name="Elife">
        <title>Chloroplast acquisition without the gene transfer in kleptoplastic sea slugs, Plakobranchus ocellatus.</title>
        <authorList>
            <person name="Maeda T."/>
            <person name="Takahashi S."/>
            <person name="Yoshida T."/>
            <person name="Shimamura S."/>
            <person name="Takaki Y."/>
            <person name="Nagai Y."/>
            <person name="Toyoda A."/>
            <person name="Suzuki Y."/>
            <person name="Arimoto A."/>
            <person name="Ishii H."/>
            <person name="Satoh N."/>
            <person name="Nishiyama T."/>
            <person name="Hasebe M."/>
            <person name="Maruyama T."/>
            <person name="Minagawa J."/>
            <person name="Obokata J."/>
            <person name="Shigenobu S."/>
        </authorList>
    </citation>
    <scope>NUCLEOTIDE SEQUENCE [LARGE SCALE GENOMIC DNA]</scope>
</reference>
<dbReference type="Proteomes" id="UP000735302">
    <property type="component" value="Unassembled WGS sequence"/>
</dbReference>
<evidence type="ECO:0008006" key="3">
    <source>
        <dbReference type="Google" id="ProtNLM"/>
    </source>
</evidence>